<evidence type="ECO:0000313" key="16">
    <source>
        <dbReference type="EMBL" id="RNB87335.1"/>
    </source>
</evidence>
<keyword evidence="6 11" id="KW-0067">ATP-binding</keyword>
<dbReference type="GO" id="GO:0016787">
    <property type="term" value="F:hydrolase activity"/>
    <property type="evidence" value="ECO:0007669"/>
    <property type="project" value="UniProtKB-KW"/>
</dbReference>
<proteinExistence type="inferred from homology"/>
<evidence type="ECO:0000256" key="10">
    <source>
        <dbReference type="PROSITE-ProRule" id="PRU00552"/>
    </source>
</evidence>
<protein>
    <recommendedName>
        <fullName evidence="9">ATP-dependent RNA helicase CshA</fullName>
        <ecNumber evidence="1">3.6.4.13</ecNumber>
    </recommendedName>
</protein>
<dbReference type="OrthoDB" id="9805696at2"/>
<evidence type="ECO:0000256" key="9">
    <source>
        <dbReference type="ARBA" id="ARBA00067932"/>
    </source>
</evidence>
<keyword evidence="2" id="KW-0963">Cytoplasm</keyword>
<feature type="compositionally biased region" description="Gly residues" evidence="12">
    <location>
        <begin position="495"/>
        <end position="510"/>
    </location>
</feature>
<dbReference type="AlphaFoldDB" id="A0A3M8DIY6"/>
<keyword evidence="5 11" id="KW-0347">Helicase</keyword>
<feature type="short sequence motif" description="Q motif" evidence="10">
    <location>
        <begin position="3"/>
        <end position="31"/>
    </location>
</feature>
<evidence type="ECO:0000256" key="12">
    <source>
        <dbReference type="SAM" id="MobiDB-lite"/>
    </source>
</evidence>
<name>A0A3M8DIY6_9BACL</name>
<dbReference type="InterPro" id="IPR014014">
    <property type="entry name" value="RNA_helicase_DEAD_Q_motif"/>
</dbReference>
<dbReference type="GO" id="GO:0005829">
    <property type="term" value="C:cytosol"/>
    <property type="evidence" value="ECO:0007669"/>
    <property type="project" value="TreeGrafter"/>
</dbReference>
<dbReference type="Gene3D" id="3.40.50.300">
    <property type="entry name" value="P-loop containing nucleotide triphosphate hydrolases"/>
    <property type="match status" value="2"/>
</dbReference>
<comment type="catalytic activity">
    <reaction evidence="8">
        <text>ATP + H2O = ADP + phosphate + H(+)</text>
        <dbReference type="Rhea" id="RHEA:13065"/>
        <dbReference type="ChEBI" id="CHEBI:15377"/>
        <dbReference type="ChEBI" id="CHEBI:15378"/>
        <dbReference type="ChEBI" id="CHEBI:30616"/>
        <dbReference type="ChEBI" id="CHEBI:43474"/>
        <dbReference type="ChEBI" id="CHEBI:456216"/>
        <dbReference type="EC" id="3.6.4.13"/>
    </reaction>
</comment>
<evidence type="ECO:0000256" key="2">
    <source>
        <dbReference type="ARBA" id="ARBA00022490"/>
    </source>
</evidence>
<dbReference type="PROSITE" id="PS51195">
    <property type="entry name" value="Q_MOTIF"/>
    <property type="match status" value="1"/>
</dbReference>
<dbReference type="EC" id="3.6.4.13" evidence="1"/>
<accession>A0A3M8DIY6</accession>
<dbReference type="Proteomes" id="UP000271031">
    <property type="component" value="Unassembled WGS sequence"/>
</dbReference>
<evidence type="ECO:0000256" key="3">
    <source>
        <dbReference type="ARBA" id="ARBA00022741"/>
    </source>
</evidence>
<feature type="domain" description="Helicase C-terminal" evidence="14">
    <location>
        <begin position="215"/>
        <end position="375"/>
    </location>
</feature>
<dbReference type="SMART" id="SM00487">
    <property type="entry name" value="DEXDc"/>
    <property type="match status" value="1"/>
</dbReference>
<dbReference type="PANTHER" id="PTHR47959:SF1">
    <property type="entry name" value="ATP-DEPENDENT RNA HELICASE DBPA"/>
    <property type="match status" value="1"/>
</dbReference>
<dbReference type="PROSITE" id="PS51192">
    <property type="entry name" value="HELICASE_ATP_BIND_1"/>
    <property type="match status" value="1"/>
</dbReference>
<dbReference type="FunFam" id="3.40.50.300:FF:000108">
    <property type="entry name" value="ATP-dependent RNA helicase RhlE"/>
    <property type="match status" value="1"/>
</dbReference>
<gene>
    <name evidence="16" type="ORF">EDM56_16870</name>
</gene>
<dbReference type="EMBL" id="RHHQ01000012">
    <property type="protein sequence ID" value="RNB87335.1"/>
    <property type="molecule type" value="Genomic_DNA"/>
</dbReference>
<feature type="compositionally biased region" description="Low complexity" evidence="12">
    <location>
        <begin position="458"/>
        <end position="480"/>
    </location>
</feature>
<evidence type="ECO:0000256" key="11">
    <source>
        <dbReference type="RuleBase" id="RU000492"/>
    </source>
</evidence>
<evidence type="ECO:0000259" key="15">
    <source>
        <dbReference type="PROSITE" id="PS51195"/>
    </source>
</evidence>
<dbReference type="InterPro" id="IPR011545">
    <property type="entry name" value="DEAD/DEAH_box_helicase_dom"/>
</dbReference>
<feature type="region of interest" description="Disordered" evidence="12">
    <location>
        <begin position="438"/>
        <end position="510"/>
    </location>
</feature>
<dbReference type="GO" id="GO:0003723">
    <property type="term" value="F:RNA binding"/>
    <property type="evidence" value="ECO:0007669"/>
    <property type="project" value="UniProtKB-ARBA"/>
</dbReference>
<dbReference type="PROSITE" id="PS00039">
    <property type="entry name" value="DEAD_ATP_HELICASE"/>
    <property type="match status" value="1"/>
</dbReference>
<keyword evidence="4 11" id="KW-0378">Hydrolase</keyword>
<evidence type="ECO:0000313" key="17">
    <source>
        <dbReference type="Proteomes" id="UP000271031"/>
    </source>
</evidence>
<evidence type="ECO:0000256" key="8">
    <source>
        <dbReference type="ARBA" id="ARBA00047984"/>
    </source>
</evidence>
<dbReference type="CDD" id="cd00268">
    <property type="entry name" value="DEADc"/>
    <property type="match status" value="1"/>
</dbReference>
<feature type="domain" description="Helicase ATP-binding" evidence="13">
    <location>
        <begin position="34"/>
        <end position="204"/>
    </location>
</feature>
<dbReference type="InterPro" id="IPR027417">
    <property type="entry name" value="P-loop_NTPase"/>
</dbReference>
<evidence type="ECO:0000259" key="13">
    <source>
        <dbReference type="PROSITE" id="PS51192"/>
    </source>
</evidence>
<dbReference type="InterPro" id="IPR014001">
    <property type="entry name" value="Helicase_ATP-bd"/>
</dbReference>
<dbReference type="Pfam" id="PF00271">
    <property type="entry name" value="Helicase_C"/>
    <property type="match status" value="1"/>
</dbReference>
<dbReference type="Pfam" id="PF00270">
    <property type="entry name" value="DEAD"/>
    <property type="match status" value="1"/>
</dbReference>
<comment type="similarity">
    <text evidence="7 11">Belongs to the DEAD box helicase family.</text>
</comment>
<evidence type="ECO:0000256" key="5">
    <source>
        <dbReference type="ARBA" id="ARBA00022806"/>
    </source>
</evidence>
<feature type="domain" description="DEAD-box RNA helicase Q" evidence="15">
    <location>
        <begin position="3"/>
        <end position="31"/>
    </location>
</feature>
<evidence type="ECO:0000256" key="1">
    <source>
        <dbReference type="ARBA" id="ARBA00012552"/>
    </source>
</evidence>
<evidence type="ECO:0000256" key="4">
    <source>
        <dbReference type="ARBA" id="ARBA00022801"/>
    </source>
</evidence>
<dbReference type="CDD" id="cd18787">
    <property type="entry name" value="SF2_C_DEAD"/>
    <property type="match status" value="1"/>
</dbReference>
<evidence type="ECO:0000256" key="6">
    <source>
        <dbReference type="ARBA" id="ARBA00022840"/>
    </source>
</evidence>
<dbReference type="GO" id="GO:0003724">
    <property type="term" value="F:RNA helicase activity"/>
    <property type="evidence" value="ECO:0007669"/>
    <property type="project" value="UniProtKB-EC"/>
</dbReference>
<dbReference type="InterPro" id="IPR050079">
    <property type="entry name" value="DEAD_box_RNA_helicase"/>
</dbReference>
<dbReference type="GO" id="GO:0005524">
    <property type="term" value="F:ATP binding"/>
    <property type="evidence" value="ECO:0007669"/>
    <property type="project" value="UniProtKB-KW"/>
</dbReference>
<evidence type="ECO:0000256" key="7">
    <source>
        <dbReference type="ARBA" id="ARBA00038437"/>
    </source>
</evidence>
<sequence length="510" mass="56289">MTKSFAAFGLRTEVLKGVEDLYYKEPTQIQTEAIPLIMEGKDVIGQAQTGTGKTAAFVLPILHKLVPGKKDVQALILTPTRELSVQIAAEIEKLGKHLDVNVLSLHGGTDIDKQLNRLKANVQIVVGTPGRILDHLKRGSLHFGRISTLVLDEADKMLEMGFLDEVAEVLSGTPQQKQVLLFSATMPDDVKKLSQQFMQQPPHIKIENKQKTVEQIEQVFYVVNQSDKQDALMDLIEQTKPFLAIIFANTQQRVQQLTGHLKEQGLSVEGLYGDLSQNKREQLMKNFRNMKFQFLVATDIAARGLDVEGVTHVFNYDLPNDMESYIHRVGRTGRAGQSGTAISLVSPRQKNILGRIAKSTKTTIEEKVLSAGRHLDEGRKERASEREAHFVELRKEKKREESVQQKKKETPVLEALKKAKPVKPGYKRKLKQEVQELQTAYEQKQKREAAKAARKSGAKAGAAGAKGPKGPAGKNGSSPSNRGTGNPNPYAKGPNGRGSFGKGTGGRGKK</sequence>
<keyword evidence="17" id="KW-1185">Reference proteome</keyword>
<dbReference type="InterPro" id="IPR044742">
    <property type="entry name" value="DEAD/DEAH_RhlB"/>
</dbReference>
<dbReference type="InterPro" id="IPR000629">
    <property type="entry name" value="RNA-helicase_DEAD-box_CS"/>
</dbReference>
<dbReference type="SMART" id="SM00490">
    <property type="entry name" value="HELICc"/>
    <property type="match status" value="1"/>
</dbReference>
<evidence type="ECO:0000259" key="14">
    <source>
        <dbReference type="PROSITE" id="PS51194"/>
    </source>
</evidence>
<comment type="caution">
    <text evidence="16">The sequence shown here is derived from an EMBL/GenBank/DDBJ whole genome shotgun (WGS) entry which is preliminary data.</text>
</comment>
<dbReference type="PANTHER" id="PTHR47959">
    <property type="entry name" value="ATP-DEPENDENT RNA HELICASE RHLE-RELATED"/>
    <property type="match status" value="1"/>
</dbReference>
<dbReference type="RefSeq" id="WP_122919033.1">
    <property type="nucleotide sequence ID" value="NZ_RHHQ01000012.1"/>
</dbReference>
<reference evidence="16 17" key="1">
    <citation type="submission" date="2018-10" db="EMBL/GenBank/DDBJ databases">
        <title>Phylogenomics of Brevibacillus.</title>
        <authorList>
            <person name="Dunlap C."/>
        </authorList>
    </citation>
    <scope>NUCLEOTIDE SEQUENCE [LARGE SCALE GENOMIC DNA]</scope>
    <source>
        <strain evidence="16 17">JCM 15716</strain>
    </source>
</reference>
<dbReference type="InterPro" id="IPR001650">
    <property type="entry name" value="Helicase_C-like"/>
</dbReference>
<dbReference type="PROSITE" id="PS51194">
    <property type="entry name" value="HELICASE_CTER"/>
    <property type="match status" value="1"/>
</dbReference>
<keyword evidence="3 11" id="KW-0547">Nucleotide-binding</keyword>
<dbReference type="SUPFAM" id="SSF52540">
    <property type="entry name" value="P-loop containing nucleoside triphosphate hydrolases"/>
    <property type="match status" value="1"/>
</dbReference>
<organism evidence="16 17">
    <name type="scientific">Brevibacillus fluminis</name>
    <dbReference type="NCBI Taxonomy" id="511487"/>
    <lineage>
        <taxon>Bacteria</taxon>
        <taxon>Bacillati</taxon>
        <taxon>Bacillota</taxon>
        <taxon>Bacilli</taxon>
        <taxon>Bacillales</taxon>
        <taxon>Paenibacillaceae</taxon>
        <taxon>Brevibacillus</taxon>
    </lineage>
</organism>